<dbReference type="OrthoDB" id="342060at2759"/>
<feature type="transmembrane region" description="Helical" evidence="6">
    <location>
        <begin position="265"/>
        <end position="289"/>
    </location>
</feature>
<dbReference type="GO" id="GO:0016020">
    <property type="term" value="C:membrane"/>
    <property type="evidence" value="ECO:0007669"/>
    <property type="project" value="UniProtKB-SubCell"/>
</dbReference>
<dbReference type="EMBL" id="NWUJ01000015">
    <property type="protein sequence ID" value="PFH31313.1"/>
    <property type="molecule type" value="Genomic_DNA"/>
</dbReference>
<comment type="caution">
    <text evidence="7">The sequence shown here is derived from an EMBL/GenBank/DDBJ whole genome shotgun (WGS) entry which is preliminary data.</text>
</comment>
<feature type="compositionally biased region" description="Low complexity" evidence="5">
    <location>
        <begin position="1340"/>
        <end position="1351"/>
    </location>
</feature>
<feature type="compositionally biased region" description="Pro residues" evidence="5">
    <location>
        <begin position="1491"/>
        <end position="1500"/>
    </location>
</feature>
<evidence type="ECO:0000256" key="6">
    <source>
        <dbReference type="SAM" id="Phobius"/>
    </source>
</evidence>
<feature type="compositionally biased region" description="Low complexity" evidence="5">
    <location>
        <begin position="1310"/>
        <end position="1319"/>
    </location>
</feature>
<feature type="region of interest" description="Disordered" evidence="5">
    <location>
        <begin position="1758"/>
        <end position="1796"/>
    </location>
</feature>
<feature type="transmembrane region" description="Helical" evidence="6">
    <location>
        <begin position="758"/>
        <end position="778"/>
    </location>
</feature>
<feature type="compositionally biased region" description="Polar residues" evidence="5">
    <location>
        <begin position="1397"/>
        <end position="1407"/>
    </location>
</feature>
<keyword evidence="3 6" id="KW-1133">Transmembrane helix</keyword>
<evidence type="ECO:0000313" key="7">
    <source>
        <dbReference type="EMBL" id="PFH31313.1"/>
    </source>
</evidence>
<keyword evidence="8" id="KW-1185">Reference proteome</keyword>
<feature type="compositionally biased region" description="Low complexity" evidence="5">
    <location>
        <begin position="1564"/>
        <end position="1590"/>
    </location>
</feature>
<feature type="compositionally biased region" description="Low complexity" evidence="5">
    <location>
        <begin position="1199"/>
        <end position="1208"/>
    </location>
</feature>
<evidence type="ECO:0000256" key="3">
    <source>
        <dbReference type="ARBA" id="ARBA00022989"/>
    </source>
</evidence>
<feature type="compositionally biased region" description="Low complexity" evidence="5">
    <location>
        <begin position="1443"/>
        <end position="1454"/>
    </location>
</feature>
<feature type="compositionally biased region" description="Basic and acidic residues" evidence="5">
    <location>
        <begin position="962"/>
        <end position="1015"/>
    </location>
</feature>
<evidence type="ECO:0008006" key="9">
    <source>
        <dbReference type="Google" id="ProtNLM"/>
    </source>
</evidence>
<reference evidence="7 8" key="1">
    <citation type="submission" date="2017-09" db="EMBL/GenBank/DDBJ databases">
        <title>Genome sequencing of Besnoitia besnoiti strain Bb-Ger1.</title>
        <authorList>
            <person name="Schares G."/>
            <person name="Venepally P."/>
            <person name="Lorenzi H.A."/>
        </authorList>
    </citation>
    <scope>NUCLEOTIDE SEQUENCE [LARGE SCALE GENOMIC DNA]</scope>
    <source>
        <strain evidence="7 8">Bb-Ger1</strain>
    </source>
</reference>
<feature type="region of interest" description="Disordered" evidence="5">
    <location>
        <begin position="2020"/>
        <end position="2039"/>
    </location>
</feature>
<feature type="transmembrane region" description="Helical" evidence="6">
    <location>
        <begin position="834"/>
        <end position="852"/>
    </location>
</feature>
<dbReference type="Proteomes" id="UP000224006">
    <property type="component" value="Unassembled WGS sequence"/>
</dbReference>
<feature type="compositionally biased region" description="Low complexity" evidence="5">
    <location>
        <begin position="1247"/>
        <end position="1270"/>
    </location>
</feature>
<feature type="transmembrane region" description="Helical" evidence="6">
    <location>
        <begin position="328"/>
        <end position="349"/>
    </location>
</feature>
<feature type="region of interest" description="Disordered" evidence="5">
    <location>
        <begin position="1199"/>
        <end position="1270"/>
    </location>
</feature>
<dbReference type="PANTHER" id="PTHR43184:SF12">
    <property type="entry name" value="SUGAR PHOSPHATE EXCHANGER 3"/>
    <property type="match status" value="1"/>
</dbReference>
<feature type="compositionally biased region" description="Low complexity" evidence="5">
    <location>
        <begin position="1605"/>
        <end position="1617"/>
    </location>
</feature>
<sequence>MTTMQSFGSRRRSASVGEPRDCEGVPSSWTESRLWSDDELEAHSQGAEDGSDVSDTAETSSFVAKDGADWGAWRGLSLSALFKKGRRKCHARGRKRRGSGGRSRRENLLKSFETEKLMALPLPSRGASLPAVCTAPTPAAGPPSKACGGGEIVPSGKVTEDRLQRFLPFAPQHIHLFLVSYFCYAILYSTRKPFSVVKEDVHRQLGLSTYSLGCVDTSFLAMYAIGQFILPPALANVRLSIGLGACYLASAFTTLAFGLSSSPAFLVLWWGLNGIAHAAVFPLLVKVLTERLSKAERGRAMGLWTTSQQTGAIASTAFAAFVASRMGWRAVFLLSALICGLATLLLFFCMPSSSASPPRIAPGEPFASQASREAHSRLSSQRRKQGFSLLSTQGSEERERVDTEPDEEAARSDFRRASDDTGTLSTRDERQRSQVGGASEPWRQGARGGSRASHAQQKRRGLDGEPASLPSPSRPQGPASSETTGVFDHSAPPSSLAFVSASYPSAAYPSASSCPSPACSLSGGARTQKGASPSSPDRRLASLAASPGPCLSEEEGGDRGRSPPHDLFRQSGGTGDSDARAVCEAEAAPKEAAGRLRREGLAPRQRLESFDELPTQSSDSPFPDSLSPASPGASTPSPFSGLELAMSAPHIRGTKKAPRAREAREAQEGWGDEPSCGPLCDSAEEREAEIRGRDASREASQHRSAALASAASREPRSRGRSTSPSKEKSLHAAPLPHRTLAGAAAEPAPRAAMSFFSIVWNVPFVLCCSCAYFIIKLIRYSLLFWLPFFLAKEARMKAAAAGYASMIFDIGGIGGAVAGGFLADRVMKGRRLTCATAMSLLTGFSLLLLAFACQQQQTLLHQLEEETLLQVREFQHLQETQRAALARFQDLQKKSRLQLPLRLQQSLEQEESKKQAREEETRARQRAAEKKESEAPVEAESGTAEKKGEAAAAAAAEGGGEGGERGAGDLLKLPRADQDATRRSDAGAVRGDEGKEKKEEERVKNLSEIWVKQRVDTSLADLEPPGAASSPEAAPAPDMPPAPQTQAREAPPSPAAPPPAPLPPGAAAFEAFPPPPAYPVPSVLLPSPSSPPLAASQLHPALPPVAPLAPEALASASHPASSPASSVPGVLYAPQAGAETLQALPPSYIQSPQEQLPPPTAVAAPLQYAAPSLALSASALPAPAGIPPSPFLLSPPLSAPAVVSSLSSPPLPSPSVPSVSLPSPSLLAPLSAPSSLSPPPPSVQYVSQQAPAPGAAAQLGSPAAPEASPAFGASAVPYAQPAAADTGGPPPAPSLGAPAIAAPAAVSYVPPQAEEGASPLAPPAFLPPLDAQTGGLERGSVPPAVSPSQASGTLSYALPPAAPPAPPALPAHATLGGAAPVGRPALPPPVAPDALQSALTGTAQTSERLARTFSAQAPPPSLPPPSLSPPSLPPPSLSPPSLSPAGAAPVPAAAQPPLVPASFAASSLPANAGFPPLVPAPRPGAESAAPSPAPETPAPSPSSLAKKDAVPASPGLPAWAGRPLAAQQELQKADAETQLEAQLLLRPSLQGPRPLETPPPSAPVLPAAQTLAQQTAAGSALAGATEAALVAPPPQVGGEPPLPSARAAAAPDAAFRGGDARGRLSVAGSAFRRLSAAEASWAPLAARKGFEGVERRDGGAPEGGRQAFSGMWLPDGAQVPPRPAVPSPASSSAVYGVASAEPAKAADAQGAGRAAASRAPDSGAAAVAGQTGLGGARLEARADAAASAGSRAAVWGAPAQEGAAPGPPSQGGGEAAGAVEEAKMEEERRRREKKEELFLESAKEKIQRTQEEEEASFLAQQEQERLVLQEAQRQRREKKEEERWNELFRLLLFMFAVGFCIASPDSILGATAAQDLVERSGTTPGPNREKALAVVAAFINGMGAVGALLQGVCTASVAEQFGWDALFGLLCVLSMTSALLLLPACLEESRAGAPLAASCASSRFLDCQGAGACGFPRGGGRAPSPESKPLWSASKPARLYAQAISSAFADDLTCAEARGCRPEQGERRRKKDEEKNFEA</sequence>
<dbReference type="VEuPathDB" id="ToxoDB:BESB_027480"/>
<accession>A0A2A9M6Q3</accession>
<feature type="transmembrane region" description="Helical" evidence="6">
    <location>
        <begin position="798"/>
        <end position="822"/>
    </location>
</feature>
<feature type="compositionally biased region" description="Low complexity" evidence="5">
    <location>
        <begin position="1216"/>
        <end position="1235"/>
    </location>
</feature>
<dbReference type="Pfam" id="PF07690">
    <property type="entry name" value="MFS_1"/>
    <property type="match status" value="2"/>
</dbReference>
<dbReference type="GeneID" id="40307800"/>
<evidence type="ECO:0000256" key="2">
    <source>
        <dbReference type="ARBA" id="ARBA00022692"/>
    </source>
</evidence>
<feature type="compositionally biased region" description="Low complexity" evidence="5">
    <location>
        <begin position="1687"/>
        <end position="1730"/>
    </location>
</feature>
<feature type="transmembrane region" description="Helical" evidence="6">
    <location>
        <begin position="301"/>
        <end position="322"/>
    </location>
</feature>
<feature type="compositionally biased region" description="Low complexity" evidence="5">
    <location>
        <begin position="1024"/>
        <end position="1036"/>
    </location>
</feature>
<feature type="region of interest" description="Disordered" evidence="5">
    <location>
        <begin position="1469"/>
        <end position="1620"/>
    </location>
</feature>
<proteinExistence type="predicted"/>
<keyword evidence="4 6" id="KW-0472">Membrane</keyword>
<feature type="region of interest" description="Disordered" evidence="5">
    <location>
        <begin position="1"/>
        <end position="59"/>
    </location>
</feature>
<feature type="compositionally biased region" description="Low complexity" evidence="5">
    <location>
        <begin position="617"/>
        <end position="641"/>
    </location>
</feature>
<feature type="compositionally biased region" description="Basic and acidic residues" evidence="5">
    <location>
        <begin position="395"/>
        <end position="419"/>
    </location>
</feature>
<protein>
    <recommendedName>
        <fullName evidence="9">Zinc finger protein 36 family 3 protein</fullName>
    </recommendedName>
</protein>
<evidence type="ECO:0000313" key="8">
    <source>
        <dbReference type="Proteomes" id="UP000224006"/>
    </source>
</evidence>
<dbReference type="KEGG" id="bbes:BESB_027480"/>
<feature type="transmembrane region" description="Helical" evidence="6">
    <location>
        <begin position="166"/>
        <end position="187"/>
    </location>
</feature>
<dbReference type="STRING" id="94643.A0A2A9M6Q3"/>
<keyword evidence="2 6" id="KW-0812">Transmembrane</keyword>
<evidence type="ECO:0000256" key="4">
    <source>
        <dbReference type="ARBA" id="ARBA00023136"/>
    </source>
</evidence>
<name>A0A2A9M6Q3_BESBE</name>
<organism evidence="7 8">
    <name type="scientific">Besnoitia besnoiti</name>
    <name type="common">Apicomplexan protozoan</name>
    <dbReference type="NCBI Taxonomy" id="94643"/>
    <lineage>
        <taxon>Eukaryota</taxon>
        <taxon>Sar</taxon>
        <taxon>Alveolata</taxon>
        <taxon>Apicomplexa</taxon>
        <taxon>Conoidasida</taxon>
        <taxon>Coccidia</taxon>
        <taxon>Eucoccidiorida</taxon>
        <taxon>Eimeriorina</taxon>
        <taxon>Sarcocystidae</taxon>
        <taxon>Besnoitia</taxon>
    </lineage>
</organism>
<feature type="region of interest" description="Disordered" evidence="5">
    <location>
        <begin position="358"/>
        <end position="733"/>
    </location>
</feature>
<feature type="compositionally biased region" description="Basic and acidic residues" evidence="5">
    <location>
        <begin position="577"/>
        <end position="609"/>
    </location>
</feature>
<feature type="compositionally biased region" description="Pro residues" evidence="5">
    <location>
        <begin position="1360"/>
        <end position="1369"/>
    </location>
</feature>
<dbReference type="GO" id="GO:0022857">
    <property type="term" value="F:transmembrane transporter activity"/>
    <property type="evidence" value="ECO:0007669"/>
    <property type="project" value="InterPro"/>
</dbReference>
<feature type="compositionally biased region" description="Pro residues" evidence="5">
    <location>
        <begin position="1591"/>
        <end position="1603"/>
    </location>
</feature>
<feature type="region of interest" description="Disordered" evidence="5">
    <location>
        <begin position="905"/>
        <end position="1104"/>
    </location>
</feature>
<gene>
    <name evidence="7" type="ORF">BESB_027480</name>
</gene>
<dbReference type="SUPFAM" id="SSF103473">
    <property type="entry name" value="MFS general substrate transporter"/>
    <property type="match status" value="2"/>
</dbReference>
<feature type="compositionally biased region" description="Low complexity" evidence="5">
    <location>
        <begin position="702"/>
        <end position="712"/>
    </location>
</feature>
<evidence type="ECO:0000256" key="5">
    <source>
        <dbReference type="SAM" id="MobiDB-lite"/>
    </source>
</evidence>
<feature type="compositionally biased region" description="Basic and acidic residues" evidence="5">
    <location>
        <begin position="557"/>
        <end position="568"/>
    </location>
</feature>
<feature type="compositionally biased region" description="Basic and acidic residues" evidence="5">
    <location>
        <begin position="1780"/>
        <end position="1796"/>
    </location>
</feature>
<comment type="subcellular location">
    <subcellularLocation>
        <location evidence="1">Membrane</location>
        <topology evidence="1">Multi-pass membrane protein</topology>
    </subcellularLocation>
</comment>
<dbReference type="InterPro" id="IPR011701">
    <property type="entry name" value="MFS"/>
</dbReference>
<feature type="compositionally biased region" description="Low complexity" evidence="5">
    <location>
        <begin position="1370"/>
        <end position="1384"/>
    </location>
</feature>
<feature type="compositionally biased region" description="Pro residues" evidence="5">
    <location>
        <begin position="1417"/>
        <end position="1442"/>
    </location>
</feature>
<feature type="compositionally biased region" description="Basic and acidic residues" evidence="5">
    <location>
        <begin position="910"/>
        <end position="934"/>
    </location>
</feature>
<feature type="transmembrane region" description="Helical" evidence="6">
    <location>
        <begin position="237"/>
        <end position="259"/>
    </location>
</feature>
<feature type="region of interest" description="Disordered" evidence="5">
    <location>
        <begin position="1310"/>
        <end position="1454"/>
    </location>
</feature>
<dbReference type="InterPro" id="IPR036259">
    <property type="entry name" value="MFS_trans_sf"/>
</dbReference>
<feature type="compositionally biased region" description="Basic and acidic residues" evidence="5">
    <location>
        <begin position="683"/>
        <end position="701"/>
    </location>
</feature>
<dbReference type="PANTHER" id="PTHR43184">
    <property type="entry name" value="MAJOR FACILITATOR SUPERFAMILY TRANSPORTER 16, ISOFORM B"/>
    <property type="match status" value="1"/>
</dbReference>
<feature type="compositionally biased region" description="Low complexity" evidence="5">
    <location>
        <begin position="1080"/>
        <end position="1100"/>
    </location>
</feature>
<feature type="compositionally biased region" description="Pro residues" evidence="5">
    <location>
        <begin position="1051"/>
        <end position="1064"/>
    </location>
</feature>
<dbReference type="RefSeq" id="XP_029215322.1">
    <property type="nucleotide sequence ID" value="XM_029361422.1"/>
</dbReference>
<feature type="region of interest" description="Disordered" evidence="5">
    <location>
        <begin position="1652"/>
        <end position="1730"/>
    </location>
</feature>
<feature type="compositionally biased region" description="Low complexity" evidence="5">
    <location>
        <begin position="500"/>
        <end position="520"/>
    </location>
</feature>
<feature type="transmembrane region" description="Helical" evidence="6">
    <location>
        <begin position="207"/>
        <end position="225"/>
    </location>
</feature>
<evidence type="ECO:0000256" key="1">
    <source>
        <dbReference type="ARBA" id="ARBA00004141"/>
    </source>
</evidence>
<dbReference type="Gene3D" id="1.20.1250.20">
    <property type="entry name" value="MFS general substrate transporter like domains"/>
    <property type="match status" value="3"/>
</dbReference>